<accession>A0A450SF54</accession>
<dbReference type="PANTHER" id="PTHR31793">
    <property type="entry name" value="4-HYDROXYBENZOYL-COA THIOESTERASE FAMILY MEMBER"/>
    <property type="match status" value="1"/>
</dbReference>
<organism evidence="3">
    <name type="scientific">Candidatus Kentrum sp. DK</name>
    <dbReference type="NCBI Taxonomy" id="2126562"/>
    <lineage>
        <taxon>Bacteria</taxon>
        <taxon>Pseudomonadati</taxon>
        <taxon>Pseudomonadota</taxon>
        <taxon>Gammaproteobacteria</taxon>
        <taxon>Candidatus Kentrum</taxon>
    </lineage>
</organism>
<dbReference type="Pfam" id="PF13279">
    <property type="entry name" value="4HBT_2"/>
    <property type="match status" value="1"/>
</dbReference>
<dbReference type="InterPro" id="IPR050563">
    <property type="entry name" value="4-hydroxybenzoyl-CoA_TE"/>
</dbReference>
<dbReference type="NCBIfam" id="TIGR00051">
    <property type="entry name" value="YbgC/FadM family acyl-CoA thioesterase"/>
    <property type="match status" value="1"/>
</dbReference>
<dbReference type="EMBL" id="CAADEY010000091">
    <property type="protein sequence ID" value="VFJ61798.1"/>
    <property type="molecule type" value="Genomic_DNA"/>
</dbReference>
<dbReference type="CDD" id="cd00586">
    <property type="entry name" value="4HBT"/>
    <property type="match status" value="1"/>
</dbReference>
<evidence type="ECO:0000313" key="3">
    <source>
        <dbReference type="EMBL" id="VFJ51434.1"/>
    </source>
</evidence>
<dbReference type="InterPro" id="IPR029069">
    <property type="entry name" value="HotDog_dom_sf"/>
</dbReference>
<dbReference type="AlphaFoldDB" id="A0A450SF54"/>
<dbReference type="InterPro" id="IPR006684">
    <property type="entry name" value="YbgC/YbaW"/>
</dbReference>
<evidence type="ECO:0000256" key="2">
    <source>
        <dbReference type="ARBA" id="ARBA00022801"/>
    </source>
</evidence>
<sequence>MTDNIIKNARPARRSRAISHREIIRTYHEDMDDLGVVYYANYLKFMSRARGEWLRAIGFDQAAFLRDRRLVFAVTRVEVDFLRPARLDDQLAVSATLQGVGAASLDFQQEVKLVSGGLLCRGYVKLACVHADTLRPRRIPPELLEKLTWRQVEKPGCVS</sequence>
<dbReference type="PIRSF" id="PIRSF003230">
    <property type="entry name" value="YbgC"/>
    <property type="match status" value="1"/>
</dbReference>
<reference evidence="3" key="1">
    <citation type="submission" date="2019-02" db="EMBL/GenBank/DDBJ databases">
        <authorList>
            <person name="Gruber-Vodicka R. H."/>
            <person name="Seah K. B. B."/>
        </authorList>
    </citation>
    <scope>NUCLEOTIDE SEQUENCE</scope>
    <source>
        <strain evidence="4">BECK_DK161</strain>
        <strain evidence="3">BECK_DK47</strain>
    </source>
</reference>
<proteinExistence type="inferred from homology"/>
<comment type="similarity">
    <text evidence="1">Belongs to the 4-hydroxybenzoyl-CoA thioesterase family.</text>
</comment>
<evidence type="ECO:0000256" key="1">
    <source>
        <dbReference type="ARBA" id="ARBA00005953"/>
    </source>
</evidence>
<name>A0A450SF54_9GAMM</name>
<dbReference type="Gene3D" id="3.10.129.10">
    <property type="entry name" value="Hotdog Thioesterase"/>
    <property type="match status" value="1"/>
</dbReference>
<evidence type="ECO:0000313" key="4">
    <source>
        <dbReference type="EMBL" id="VFJ61798.1"/>
    </source>
</evidence>
<dbReference type="FunFam" id="3.10.129.10:FF:000004">
    <property type="entry name" value="Tol-pal system-associated acyl-CoA thioesterase"/>
    <property type="match status" value="1"/>
</dbReference>
<protein>
    <submittedName>
        <fullName evidence="3">Acyl-CoA thioester hydrolase</fullName>
    </submittedName>
</protein>
<dbReference type="PANTHER" id="PTHR31793:SF37">
    <property type="entry name" value="ACYL-COA THIOESTER HYDROLASE YBGC"/>
    <property type="match status" value="1"/>
</dbReference>
<gene>
    <name evidence="3" type="ORF">BECKDK2373B_GA0170837_103311</name>
    <name evidence="4" type="ORF">BECKDK2373C_GA0170839_109119</name>
</gene>
<dbReference type="SUPFAM" id="SSF54637">
    <property type="entry name" value="Thioesterase/thiol ester dehydrase-isomerase"/>
    <property type="match status" value="1"/>
</dbReference>
<dbReference type="EMBL" id="CAADEX010000033">
    <property type="protein sequence ID" value="VFJ51434.1"/>
    <property type="molecule type" value="Genomic_DNA"/>
</dbReference>
<keyword evidence="2 3" id="KW-0378">Hydrolase</keyword>
<dbReference type="GO" id="GO:0047617">
    <property type="term" value="F:fatty acyl-CoA hydrolase activity"/>
    <property type="evidence" value="ECO:0007669"/>
    <property type="project" value="TreeGrafter"/>
</dbReference>